<protein>
    <submittedName>
        <fullName evidence="1">Uncharacterized protein</fullName>
    </submittedName>
</protein>
<accession>A0ACB7SSV3</accession>
<name>A0ACB7SSV3_HYAAI</name>
<keyword evidence="2" id="KW-1185">Reference proteome</keyword>
<sequence>MDGELRTRVNAPVILINREGLYVVIGVLGVSILGCAAVLTYSFTNYAKLKRNAEEVRGYIALRTKAAHQPSDDKQASAVVGGVTSVDDHSPSVNPAMLPDVRSDHMEKTRQEMSSGTTKGRNADDTFTVAERQEAAAVSRVGQGLVRPNSGPGGDVGNITVAPMRRFTWSL</sequence>
<dbReference type="Proteomes" id="UP000821845">
    <property type="component" value="Chromosome 3"/>
</dbReference>
<evidence type="ECO:0000313" key="1">
    <source>
        <dbReference type="EMBL" id="KAH6935754.1"/>
    </source>
</evidence>
<dbReference type="EMBL" id="CM023483">
    <property type="protein sequence ID" value="KAH6935754.1"/>
    <property type="molecule type" value="Genomic_DNA"/>
</dbReference>
<proteinExistence type="predicted"/>
<reference evidence="1" key="1">
    <citation type="submission" date="2020-05" db="EMBL/GenBank/DDBJ databases">
        <title>Large-scale comparative analyses of tick genomes elucidate their genetic diversity and vector capacities.</title>
        <authorList>
            <person name="Jia N."/>
            <person name="Wang J."/>
            <person name="Shi W."/>
            <person name="Du L."/>
            <person name="Sun Y."/>
            <person name="Zhan W."/>
            <person name="Jiang J."/>
            <person name="Wang Q."/>
            <person name="Zhang B."/>
            <person name="Ji P."/>
            <person name="Sakyi L.B."/>
            <person name="Cui X."/>
            <person name="Yuan T."/>
            <person name="Jiang B."/>
            <person name="Yang W."/>
            <person name="Lam T.T.-Y."/>
            <person name="Chang Q."/>
            <person name="Ding S."/>
            <person name="Wang X."/>
            <person name="Zhu J."/>
            <person name="Ruan X."/>
            <person name="Zhao L."/>
            <person name="Wei J."/>
            <person name="Que T."/>
            <person name="Du C."/>
            <person name="Cheng J."/>
            <person name="Dai P."/>
            <person name="Han X."/>
            <person name="Huang E."/>
            <person name="Gao Y."/>
            <person name="Liu J."/>
            <person name="Shao H."/>
            <person name="Ye R."/>
            <person name="Li L."/>
            <person name="Wei W."/>
            <person name="Wang X."/>
            <person name="Wang C."/>
            <person name="Yang T."/>
            <person name="Huo Q."/>
            <person name="Li W."/>
            <person name="Guo W."/>
            <person name="Chen H."/>
            <person name="Zhou L."/>
            <person name="Ni X."/>
            <person name="Tian J."/>
            <person name="Zhou Y."/>
            <person name="Sheng Y."/>
            <person name="Liu T."/>
            <person name="Pan Y."/>
            <person name="Xia L."/>
            <person name="Li J."/>
            <person name="Zhao F."/>
            <person name="Cao W."/>
        </authorList>
    </citation>
    <scope>NUCLEOTIDE SEQUENCE</scope>
    <source>
        <strain evidence="1">Hyas-2018</strain>
    </source>
</reference>
<organism evidence="1 2">
    <name type="scientific">Hyalomma asiaticum</name>
    <name type="common">Tick</name>
    <dbReference type="NCBI Taxonomy" id="266040"/>
    <lineage>
        <taxon>Eukaryota</taxon>
        <taxon>Metazoa</taxon>
        <taxon>Ecdysozoa</taxon>
        <taxon>Arthropoda</taxon>
        <taxon>Chelicerata</taxon>
        <taxon>Arachnida</taxon>
        <taxon>Acari</taxon>
        <taxon>Parasitiformes</taxon>
        <taxon>Ixodida</taxon>
        <taxon>Ixodoidea</taxon>
        <taxon>Ixodidae</taxon>
        <taxon>Hyalomminae</taxon>
        <taxon>Hyalomma</taxon>
    </lineage>
</organism>
<comment type="caution">
    <text evidence="1">The sequence shown here is derived from an EMBL/GenBank/DDBJ whole genome shotgun (WGS) entry which is preliminary data.</text>
</comment>
<evidence type="ECO:0000313" key="2">
    <source>
        <dbReference type="Proteomes" id="UP000821845"/>
    </source>
</evidence>
<gene>
    <name evidence="1" type="ORF">HPB50_009321</name>
</gene>